<gene>
    <name evidence="2" type="ORF">A8V01_19340</name>
</gene>
<protein>
    <submittedName>
        <fullName evidence="2">Uncharacterized protein</fullName>
    </submittedName>
</protein>
<evidence type="ECO:0000256" key="1">
    <source>
        <dbReference type="SAM" id="MobiDB-lite"/>
    </source>
</evidence>
<dbReference type="Proteomes" id="UP000236327">
    <property type="component" value="Unassembled WGS sequence"/>
</dbReference>
<feature type="region of interest" description="Disordered" evidence="1">
    <location>
        <begin position="31"/>
        <end position="62"/>
    </location>
</feature>
<sequence>MIADDTSHTALVDRKDKEASLYPAWSDAPVQIPDDAAREPSALQDLRDLTQPEADPGYEPEGLYLPLPYGHTTGSQLRRRFVTAQSIAELAHVKKPSLWQRLLGRK</sequence>
<proteinExistence type="predicted"/>
<comment type="caution">
    <text evidence="2">The sequence shown here is derived from an EMBL/GenBank/DDBJ whole genome shotgun (WGS) entry which is preliminary data.</text>
</comment>
<dbReference type="AlphaFoldDB" id="A0A2K2G0Q7"/>
<name>A0A2K2G0Q7_9SPHN</name>
<evidence type="ECO:0000313" key="3">
    <source>
        <dbReference type="Proteomes" id="UP000236327"/>
    </source>
</evidence>
<dbReference type="RefSeq" id="WP_103096107.1">
    <property type="nucleotide sequence ID" value="NZ_LYMM01000033.1"/>
</dbReference>
<reference evidence="2 3" key="1">
    <citation type="submission" date="2016-05" db="EMBL/GenBank/DDBJ databases">
        <title>Complete genome sequence of Novosphingobium guangzhouense SA925(T).</title>
        <authorList>
            <person name="Sha S."/>
        </authorList>
    </citation>
    <scope>NUCLEOTIDE SEQUENCE [LARGE SCALE GENOMIC DNA]</scope>
    <source>
        <strain evidence="2 3">SA925</strain>
    </source>
</reference>
<accession>A0A2K2G0Q7</accession>
<keyword evidence="3" id="KW-1185">Reference proteome</keyword>
<organism evidence="2 3">
    <name type="scientific">Novosphingobium guangzhouense</name>
    <dbReference type="NCBI Taxonomy" id="1850347"/>
    <lineage>
        <taxon>Bacteria</taxon>
        <taxon>Pseudomonadati</taxon>
        <taxon>Pseudomonadota</taxon>
        <taxon>Alphaproteobacteria</taxon>
        <taxon>Sphingomonadales</taxon>
        <taxon>Sphingomonadaceae</taxon>
        <taxon>Novosphingobium</taxon>
    </lineage>
</organism>
<dbReference type="EMBL" id="LYMM01000033">
    <property type="protein sequence ID" value="PNU04568.1"/>
    <property type="molecule type" value="Genomic_DNA"/>
</dbReference>
<evidence type="ECO:0000313" key="2">
    <source>
        <dbReference type="EMBL" id="PNU04568.1"/>
    </source>
</evidence>
<dbReference type="OrthoDB" id="7431847at2"/>